<sequence length="54" mass="6481">MYPDVDGVVLLYLSKNIRVHFKVQRIMIIYLCIRSLSVTHLSFRRRNLREVCKS</sequence>
<keyword evidence="1" id="KW-0472">Membrane</keyword>
<reference evidence="2 3" key="1">
    <citation type="submission" date="2019-07" db="EMBL/GenBank/DDBJ databases">
        <authorList>
            <person name="Jastrzebski P J."/>
            <person name="Paukszto L."/>
            <person name="Jastrzebski P J."/>
        </authorList>
    </citation>
    <scope>NUCLEOTIDE SEQUENCE [LARGE SCALE GENOMIC DNA]</scope>
    <source>
        <strain evidence="2 3">WMS-il1</strain>
    </source>
</reference>
<dbReference type="AlphaFoldDB" id="A0A564Z207"/>
<dbReference type="EMBL" id="CABIJS010000555">
    <property type="protein sequence ID" value="VUZ53319.1"/>
    <property type="molecule type" value="Genomic_DNA"/>
</dbReference>
<protein>
    <submittedName>
        <fullName evidence="2">Uncharacterized protein</fullName>
    </submittedName>
</protein>
<evidence type="ECO:0000313" key="2">
    <source>
        <dbReference type="EMBL" id="VUZ53319.1"/>
    </source>
</evidence>
<keyword evidence="1" id="KW-1133">Transmembrane helix</keyword>
<accession>A0A564Z207</accession>
<gene>
    <name evidence="2" type="ORF">WMSIL1_LOCUS11793</name>
</gene>
<feature type="transmembrane region" description="Helical" evidence="1">
    <location>
        <begin position="23"/>
        <end position="43"/>
    </location>
</feature>
<keyword evidence="1" id="KW-0812">Transmembrane</keyword>
<keyword evidence="3" id="KW-1185">Reference proteome</keyword>
<name>A0A564Z207_HYMDI</name>
<dbReference type="Proteomes" id="UP000321570">
    <property type="component" value="Unassembled WGS sequence"/>
</dbReference>
<proteinExistence type="predicted"/>
<evidence type="ECO:0000313" key="3">
    <source>
        <dbReference type="Proteomes" id="UP000321570"/>
    </source>
</evidence>
<organism evidence="2 3">
    <name type="scientific">Hymenolepis diminuta</name>
    <name type="common">Rat tapeworm</name>
    <dbReference type="NCBI Taxonomy" id="6216"/>
    <lineage>
        <taxon>Eukaryota</taxon>
        <taxon>Metazoa</taxon>
        <taxon>Spiralia</taxon>
        <taxon>Lophotrochozoa</taxon>
        <taxon>Platyhelminthes</taxon>
        <taxon>Cestoda</taxon>
        <taxon>Eucestoda</taxon>
        <taxon>Cyclophyllidea</taxon>
        <taxon>Hymenolepididae</taxon>
        <taxon>Hymenolepis</taxon>
    </lineage>
</organism>
<evidence type="ECO:0000256" key="1">
    <source>
        <dbReference type="SAM" id="Phobius"/>
    </source>
</evidence>